<keyword evidence="13" id="KW-1185">Reference proteome</keyword>
<evidence type="ECO:0000256" key="4">
    <source>
        <dbReference type="ARBA" id="ARBA00022729"/>
    </source>
</evidence>
<evidence type="ECO:0000256" key="1">
    <source>
        <dbReference type="ARBA" id="ARBA00004251"/>
    </source>
</evidence>
<dbReference type="Ensembl" id="ENSHHUT00000020187.1">
    <property type="protein sequence ID" value="ENSHHUP00000019467.1"/>
    <property type="gene ID" value="ENSHHUG00000012168.1"/>
</dbReference>
<keyword evidence="7" id="KW-1015">Disulfide bond</keyword>
<dbReference type="InterPro" id="IPR013783">
    <property type="entry name" value="Ig-like_fold"/>
</dbReference>
<dbReference type="PANTHER" id="PTHR25466">
    <property type="entry name" value="T-LYMPHOCYTE ACTIVATION ANTIGEN"/>
    <property type="match status" value="1"/>
</dbReference>
<dbReference type="GO" id="GO:0006955">
    <property type="term" value="P:immune response"/>
    <property type="evidence" value="ECO:0007669"/>
    <property type="project" value="TreeGrafter"/>
</dbReference>
<dbReference type="GO" id="GO:0042130">
    <property type="term" value="P:negative regulation of T cell proliferation"/>
    <property type="evidence" value="ECO:0007669"/>
    <property type="project" value="TreeGrafter"/>
</dbReference>
<keyword evidence="5" id="KW-1133">Transmembrane helix</keyword>
<proteinExistence type="predicted"/>
<sequence>MKMYGIDGDRHFIHLHCLWIVGYVASSSLPSIPVRISCPVGRQAILPCKWKSQLDKIPVCHVQWQTPDETVFEQMGEQRWQASKFKGRVEVPEEKLGQGDCSLILRDVQLRDVGLYESFMVVDRAHSKRRVFIQSVQLSVDDYTSKEFFRVGETLVLKLHTLQAMKVVFQGRNTTELTVLWMRGEEDVNNGRLEEAEGSVVLKGLRIDDCGTYTVLDPNGLSVSTVQLTVEANEVAVTQKVHQTQDKRAPVGKSTYNRSSSLLMLFVLLFSPLIQHLL</sequence>
<keyword evidence="9" id="KW-0325">Glycoprotein</keyword>
<name>A0A4W5KSB2_9TELE</name>
<dbReference type="Gene3D" id="2.60.40.10">
    <property type="entry name" value="Immunoglobulins"/>
    <property type="match status" value="1"/>
</dbReference>
<dbReference type="InterPro" id="IPR051713">
    <property type="entry name" value="T-cell_Activation_Regulation"/>
</dbReference>
<evidence type="ECO:0000259" key="11">
    <source>
        <dbReference type="Pfam" id="PF07686"/>
    </source>
</evidence>
<reference evidence="12" key="2">
    <citation type="submission" date="2025-05" db="UniProtKB">
        <authorList>
            <consortium name="Ensembl"/>
        </authorList>
    </citation>
    <scope>IDENTIFICATION</scope>
</reference>
<keyword evidence="4" id="KW-0732">Signal</keyword>
<evidence type="ECO:0000256" key="10">
    <source>
        <dbReference type="ARBA" id="ARBA00023319"/>
    </source>
</evidence>
<dbReference type="SUPFAM" id="SSF48726">
    <property type="entry name" value="Immunoglobulin"/>
    <property type="match status" value="1"/>
</dbReference>
<dbReference type="Proteomes" id="UP000314982">
    <property type="component" value="Unassembled WGS sequence"/>
</dbReference>
<dbReference type="GO" id="GO:0071222">
    <property type="term" value="P:cellular response to lipopolysaccharide"/>
    <property type="evidence" value="ECO:0007669"/>
    <property type="project" value="TreeGrafter"/>
</dbReference>
<dbReference type="GO" id="GO:0031295">
    <property type="term" value="P:T cell costimulation"/>
    <property type="evidence" value="ECO:0007669"/>
    <property type="project" value="TreeGrafter"/>
</dbReference>
<dbReference type="Pfam" id="PF07686">
    <property type="entry name" value="V-set"/>
    <property type="match status" value="1"/>
</dbReference>
<dbReference type="GO" id="GO:0007166">
    <property type="term" value="P:cell surface receptor signaling pathway"/>
    <property type="evidence" value="ECO:0007669"/>
    <property type="project" value="TreeGrafter"/>
</dbReference>
<organism evidence="12 13">
    <name type="scientific">Hucho hucho</name>
    <name type="common">huchen</name>
    <dbReference type="NCBI Taxonomy" id="62062"/>
    <lineage>
        <taxon>Eukaryota</taxon>
        <taxon>Metazoa</taxon>
        <taxon>Chordata</taxon>
        <taxon>Craniata</taxon>
        <taxon>Vertebrata</taxon>
        <taxon>Euteleostomi</taxon>
        <taxon>Actinopterygii</taxon>
        <taxon>Neopterygii</taxon>
        <taxon>Teleostei</taxon>
        <taxon>Protacanthopterygii</taxon>
        <taxon>Salmoniformes</taxon>
        <taxon>Salmonidae</taxon>
        <taxon>Salmoninae</taxon>
        <taxon>Hucho</taxon>
    </lineage>
</organism>
<dbReference type="GO" id="GO:0009897">
    <property type="term" value="C:external side of plasma membrane"/>
    <property type="evidence" value="ECO:0007669"/>
    <property type="project" value="TreeGrafter"/>
</dbReference>
<dbReference type="STRING" id="62062.ENSHHUP00000019467"/>
<protein>
    <submittedName>
        <fullName evidence="12">Ig-like domain-containing protein</fullName>
    </submittedName>
</protein>
<keyword evidence="6" id="KW-0472">Membrane</keyword>
<evidence type="ECO:0000256" key="2">
    <source>
        <dbReference type="ARBA" id="ARBA00022475"/>
    </source>
</evidence>
<comment type="subcellular location">
    <subcellularLocation>
        <location evidence="1">Cell membrane</location>
        <topology evidence="1">Single-pass type I membrane protein</topology>
    </subcellularLocation>
</comment>
<keyword evidence="3" id="KW-0812">Transmembrane</keyword>
<dbReference type="GeneTree" id="ENSGT01030000234974"/>
<dbReference type="InterPro" id="IPR013106">
    <property type="entry name" value="Ig_V-set"/>
</dbReference>
<evidence type="ECO:0000256" key="5">
    <source>
        <dbReference type="ARBA" id="ARBA00022989"/>
    </source>
</evidence>
<evidence type="ECO:0000256" key="7">
    <source>
        <dbReference type="ARBA" id="ARBA00023157"/>
    </source>
</evidence>
<keyword evidence="10" id="KW-0393">Immunoglobulin domain</keyword>
<evidence type="ECO:0000256" key="8">
    <source>
        <dbReference type="ARBA" id="ARBA00023170"/>
    </source>
</evidence>
<dbReference type="AlphaFoldDB" id="A0A4W5KSB2"/>
<evidence type="ECO:0000313" key="13">
    <source>
        <dbReference type="Proteomes" id="UP000314982"/>
    </source>
</evidence>
<dbReference type="InterPro" id="IPR036179">
    <property type="entry name" value="Ig-like_dom_sf"/>
</dbReference>
<evidence type="ECO:0000313" key="12">
    <source>
        <dbReference type="Ensembl" id="ENSHHUP00000019467.1"/>
    </source>
</evidence>
<evidence type="ECO:0000256" key="3">
    <source>
        <dbReference type="ARBA" id="ARBA00022692"/>
    </source>
</evidence>
<reference evidence="13" key="1">
    <citation type="submission" date="2018-06" db="EMBL/GenBank/DDBJ databases">
        <title>Genome assembly of Danube salmon.</title>
        <authorList>
            <person name="Macqueen D.J."/>
            <person name="Gundappa M.K."/>
        </authorList>
    </citation>
    <scope>NUCLEOTIDE SEQUENCE [LARGE SCALE GENOMIC DNA]</scope>
</reference>
<accession>A0A4W5KSB2</accession>
<feature type="domain" description="Immunoglobulin V-set" evidence="11">
    <location>
        <begin position="36"/>
        <end position="140"/>
    </location>
</feature>
<dbReference type="PANTHER" id="PTHR25466:SF11">
    <property type="entry name" value="GALECTIN 17-RELATED"/>
    <property type="match status" value="1"/>
</dbReference>
<dbReference type="GO" id="GO:0042102">
    <property type="term" value="P:positive regulation of T cell proliferation"/>
    <property type="evidence" value="ECO:0007669"/>
    <property type="project" value="TreeGrafter"/>
</dbReference>
<keyword evidence="2" id="KW-1003">Cell membrane</keyword>
<keyword evidence="8" id="KW-0675">Receptor</keyword>
<evidence type="ECO:0000256" key="6">
    <source>
        <dbReference type="ARBA" id="ARBA00023136"/>
    </source>
</evidence>
<evidence type="ECO:0000256" key="9">
    <source>
        <dbReference type="ARBA" id="ARBA00023180"/>
    </source>
</evidence>
<dbReference type="Ensembl" id="ENSHHUT00000020177.1">
    <property type="protein sequence ID" value="ENSHHUP00000019458.1"/>
    <property type="gene ID" value="ENSHHUG00000012168.1"/>
</dbReference>